<reference evidence="2 3" key="1">
    <citation type="submission" date="2016-10" db="EMBL/GenBank/DDBJ databases">
        <authorList>
            <person name="de Groot N.N."/>
        </authorList>
    </citation>
    <scope>NUCLEOTIDE SEQUENCE [LARGE SCALE GENOMIC DNA]</scope>
    <source>
        <strain evidence="2 3">GAS232</strain>
    </source>
</reference>
<keyword evidence="3" id="KW-1185">Reference proteome</keyword>
<dbReference type="AlphaFoldDB" id="A0A1G7N4V4"/>
<evidence type="ECO:0000313" key="2">
    <source>
        <dbReference type="EMBL" id="SDF68379.1"/>
    </source>
</evidence>
<accession>A0A1G7N4V4</accession>
<feature type="transmembrane region" description="Helical" evidence="1">
    <location>
        <begin position="21"/>
        <end position="39"/>
    </location>
</feature>
<keyword evidence="1" id="KW-0812">Transmembrane</keyword>
<keyword evidence="1" id="KW-0472">Membrane</keyword>
<dbReference type="EMBL" id="LT629690">
    <property type="protein sequence ID" value="SDF68379.1"/>
    <property type="molecule type" value="Genomic_DNA"/>
</dbReference>
<protein>
    <submittedName>
        <fullName evidence="2">Uncharacterized protein</fullName>
    </submittedName>
</protein>
<keyword evidence="1" id="KW-1133">Transmembrane helix</keyword>
<dbReference type="Proteomes" id="UP000182427">
    <property type="component" value="Chromosome I"/>
</dbReference>
<evidence type="ECO:0000313" key="3">
    <source>
        <dbReference type="Proteomes" id="UP000182427"/>
    </source>
</evidence>
<gene>
    <name evidence="2" type="ORF">SAMN05444167_2992</name>
</gene>
<feature type="transmembrane region" description="Helical" evidence="1">
    <location>
        <begin position="45"/>
        <end position="65"/>
    </location>
</feature>
<proteinExistence type="predicted"/>
<evidence type="ECO:0000256" key="1">
    <source>
        <dbReference type="SAM" id="Phobius"/>
    </source>
</evidence>
<organism evidence="2 3">
    <name type="scientific">Terriglobus roseus</name>
    <dbReference type="NCBI Taxonomy" id="392734"/>
    <lineage>
        <taxon>Bacteria</taxon>
        <taxon>Pseudomonadati</taxon>
        <taxon>Acidobacteriota</taxon>
        <taxon>Terriglobia</taxon>
        <taxon>Terriglobales</taxon>
        <taxon>Acidobacteriaceae</taxon>
        <taxon>Terriglobus</taxon>
    </lineage>
</organism>
<dbReference type="RefSeq" id="WP_083345843.1">
    <property type="nucleotide sequence ID" value="NZ_LT629690.1"/>
</dbReference>
<name>A0A1G7N4V4_9BACT</name>
<sequence>MCNCGCDPSAQDEANKLRKKAAVTGGAVACLAAIPAAVNSSQHPAVMWAVIAVQVVLLARAAMLLRKRKQLLAGA</sequence>